<evidence type="ECO:0000256" key="1">
    <source>
        <dbReference type="SAM" id="Phobius"/>
    </source>
</evidence>
<protein>
    <submittedName>
        <fullName evidence="2">Uncharacterized protein</fullName>
    </submittedName>
</protein>
<dbReference type="EMBL" id="CP129013">
    <property type="protein sequence ID" value="WLR42568.1"/>
    <property type="molecule type" value="Genomic_DNA"/>
</dbReference>
<evidence type="ECO:0000313" key="2">
    <source>
        <dbReference type="EMBL" id="WLR42568.1"/>
    </source>
</evidence>
<organism evidence="2 3">
    <name type="scientific">Bacillus carboniphilus</name>
    <dbReference type="NCBI Taxonomy" id="86663"/>
    <lineage>
        <taxon>Bacteria</taxon>
        <taxon>Bacillati</taxon>
        <taxon>Bacillota</taxon>
        <taxon>Bacilli</taxon>
        <taxon>Bacillales</taxon>
        <taxon>Bacillaceae</taxon>
        <taxon>Bacillus</taxon>
    </lineage>
</organism>
<gene>
    <name evidence="2" type="ORF">LC087_18085</name>
</gene>
<feature type="transmembrane region" description="Helical" evidence="1">
    <location>
        <begin position="44"/>
        <end position="66"/>
    </location>
</feature>
<keyword evidence="1" id="KW-0812">Transmembrane</keyword>
<name>A0ABY9JVQ2_9BACI</name>
<proteinExistence type="predicted"/>
<dbReference type="RefSeq" id="WP_306019766.1">
    <property type="nucleotide sequence ID" value="NZ_CP129013.1"/>
</dbReference>
<dbReference type="Proteomes" id="UP001197974">
    <property type="component" value="Chromosome"/>
</dbReference>
<keyword evidence="1" id="KW-0472">Membrane</keyword>
<keyword evidence="3" id="KW-1185">Reference proteome</keyword>
<evidence type="ECO:0000313" key="3">
    <source>
        <dbReference type="Proteomes" id="UP001197974"/>
    </source>
</evidence>
<sequence length="115" mass="13383">MIKEQDTFTWEIGHDEELVTIEETEENKIELQEYRDAVEDVNTLMFKVILLGLYNLIVIIVATIILKKNKRMSDEGGGLIIGLYACWAFYHTFEDAIDLSTAFKNAKLFYWILTN</sequence>
<keyword evidence="1" id="KW-1133">Transmembrane helix</keyword>
<accession>A0ABY9JVQ2</accession>
<reference evidence="2 3" key="1">
    <citation type="submission" date="2023-06" db="EMBL/GenBank/DDBJ databases">
        <title>Five Gram-positive bacteria isolated from mangrove sediments in Shenzhen, Guangdong, China.</title>
        <authorList>
            <person name="Yu S."/>
            <person name="Zheng W."/>
            <person name="Huang Y."/>
        </authorList>
    </citation>
    <scope>NUCLEOTIDE SEQUENCE [LARGE SCALE GENOMIC DNA]</scope>
    <source>
        <strain evidence="2 3">SaN35-3</strain>
    </source>
</reference>